<accession>A0A3M7DIH4</accession>
<feature type="chain" id="PRO_5018238786" description="DRBM domain-containing protein" evidence="2">
    <location>
        <begin position="22"/>
        <end position="284"/>
    </location>
</feature>
<reference evidence="3 4" key="1">
    <citation type="journal article" date="2018" name="BMC Genomics">
        <title>Genomic evidence for intraspecific hybridization in a clonal and extremely halotolerant yeast.</title>
        <authorList>
            <person name="Gostincar C."/>
            <person name="Stajich J.E."/>
            <person name="Zupancic J."/>
            <person name="Zalar P."/>
            <person name="Gunde-Cimerman N."/>
        </authorList>
    </citation>
    <scope>NUCLEOTIDE SEQUENCE [LARGE SCALE GENOMIC DNA]</scope>
    <source>
        <strain evidence="3 4">EXF-2682</strain>
    </source>
</reference>
<dbReference type="AlphaFoldDB" id="A0A3M7DIH4"/>
<dbReference type="EMBL" id="QWIP01000420">
    <property type="protein sequence ID" value="RMY64151.1"/>
    <property type="molecule type" value="Genomic_DNA"/>
</dbReference>
<dbReference type="OrthoDB" id="5274873at2759"/>
<feature type="signal peptide" evidence="2">
    <location>
        <begin position="1"/>
        <end position="21"/>
    </location>
</feature>
<dbReference type="Proteomes" id="UP000269276">
    <property type="component" value="Unassembled WGS sequence"/>
</dbReference>
<evidence type="ECO:0000313" key="4">
    <source>
        <dbReference type="Proteomes" id="UP000269276"/>
    </source>
</evidence>
<organism evidence="3 4">
    <name type="scientific">Hortaea werneckii</name>
    <name type="common">Black yeast</name>
    <name type="synonym">Cladosporium werneckii</name>
    <dbReference type="NCBI Taxonomy" id="91943"/>
    <lineage>
        <taxon>Eukaryota</taxon>
        <taxon>Fungi</taxon>
        <taxon>Dikarya</taxon>
        <taxon>Ascomycota</taxon>
        <taxon>Pezizomycotina</taxon>
        <taxon>Dothideomycetes</taxon>
        <taxon>Dothideomycetidae</taxon>
        <taxon>Mycosphaerellales</taxon>
        <taxon>Teratosphaeriaceae</taxon>
        <taxon>Hortaea</taxon>
    </lineage>
</organism>
<evidence type="ECO:0000313" key="3">
    <source>
        <dbReference type="EMBL" id="RMY64151.1"/>
    </source>
</evidence>
<dbReference type="SUPFAM" id="SSF54768">
    <property type="entry name" value="dsRNA-binding domain-like"/>
    <property type="match status" value="1"/>
</dbReference>
<evidence type="ECO:0008006" key="5">
    <source>
        <dbReference type="Google" id="ProtNLM"/>
    </source>
</evidence>
<name>A0A3M7DIH4_HORWE</name>
<gene>
    <name evidence="3" type="ORF">D0863_10019</name>
</gene>
<comment type="caution">
    <text evidence="3">The sequence shown here is derived from an EMBL/GenBank/DDBJ whole genome shotgun (WGS) entry which is preliminary data.</text>
</comment>
<dbReference type="VEuPathDB" id="FungiDB:BTJ68_03285"/>
<feature type="compositionally biased region" description="Low complexity" evidence="1">
    <location>
        <begin position="208"/>
        <end position="233"/>
    </location>
</feature>
<keyword evidence="2" id="KW-0732">Signal</keyword>
<protein>
    <recommendedName>
        <fullName evidence="5">DRBM domain-containing protein</fullName>
    </recommendedName>
</protein>
<feature type="region of interest" description="Disordered" evidence="1">
    <location>
        <begin position="199"/>
        <end position="234"/>
    </location>
</feature>
<sequence length="284" mass="31819">MGAWSCRVLQVGLIVLDDALASRSTALNFVPSMYIREQRSVRICAFDVVKHCSSLRILARLRTGATDEPFQTRTAALVQREHTIVTRSKTRGVDRSPPAPANMFYLMYLQSVCNRRQWPDPHYEPYRNSQGYFCKVRVNNREYSTDVPYKSESLAREGAAMNAWMICRNFSHNDGMRPGARPGQRSANGAVQGLPVAIGTGRKVNRHSASSYESGSSDGLSTGSSSPKSLESGFDQQMRQVTHQLPNVTPRRAQNTDGYFCYCRRAPVRAYGRCGYCLQENGWA</sequence>
<evidence type="ECO:0000256" key="2">
    <source>
        <dbReference type="SAM" id="SignalP"/>
    </source>
</evidence>
<evidence type="ECO:0000256" key="1">
    <source>
        <dbReference type="SAM" id="MobiDB-lite"/>
    </source>
</evidence>
<proteinExistence type="predicted"/>
<dbReference type="Gene3D" id="3.30.160.20">
    <property type="match status" value="1"/>
</dbReference>